<dbReference type="RefSeq" id="WP_068751931.1">
    <property type="nucleotide sequence ID" value="NZ_LR214441.1"/>
</dbReference>
<dbReference type="Proteomes" id="UP000093501">
    <property type="component" value="Unassembled WGS sequence"/>
</dbReference>
<evidence type="ECO:0000313" key="2">
    <source>
        <dbReference type="EMBL" id="OCL33366.1"/>
    </source>
</evidence>
<feature type="domain" description="DUF559" evidence="1">
    <location>
        <begin position="201"/>
        <end position="252"/>
    </location>
</feature>
<dbReference type="AlphaFoldDB" id="A0A1C0AL56"/>
<comment type="caution">
    <text evidence="2">The sequence shown here is derived from an EMBL/GenBank/DDBJ whole genome shotgun (WGS) entry which is preliminary data.</text>
</comment>
<sequence>MFPAGIYSSAQLREEGLTRHRVDRLVRDGSLKRVTSGWYASAEADPAVVSAIKAGGRLGCLSGCALHGLWVPPQSGTHVVFGAGATARRGPGLVLHPDSAPQPRGAVWPVWDCVRHVARRHEPESAVIVAESAINLRLLTVDDARQALAALPVRHARLQERLAPAQSGSETRVRLFFASRHVPVTAQHHIDGVGWVDLLVGDRLIVECDSHAHHGETNYENDRRRDLAARDRGYTTLRLSYQQIWLHWPATQQSLIREIRARRHIRRAR</sequence>
<evidence type="ECO:0000259" key="1">
    <source>
        <dbReference type="Pfam" id="PF04480"/>
    </source>
</evidence>
<gene>
    <name evidence="2" type="ORF">BCR15_05970</name>
</gene>
<organism evidence="2 3">
    <name type="scientific">Tessaracoccus lapidicaptus</name>
    <dbReference type="NCBI Taxonomy" id="1427523"/>
    <lineage>
        <taxon>Bacteria</taxon>
        <taxon>Bacillati</taxon>
        <taxon>Actinomycetota</taxon>
        <taxon>Actinomycetes</taxon>
        <taxon>Propionibacteriales</taxon>
        <taxon>Propionibacteriaceae</taxon>
        <taxon>Tessaracoccus</taxon>
    </lineage>
</organism>
<dbReference type="Pfam" id="PF04480">
    <property type="entry name" value="DUF559"/>
    <property type="match status" value="1"/>
</dbReference>
<dbReference type="InterPro" id="IPR007569">
    <property type="entry name" value="DUF559"/>
</dbReference>
<reference evidence="3" key="1">
    <citation type="submission" date="2016-07" db="EMBL/GenBank/DDBJ databases">
        <authorList>
            <person name="Florea S."/>
            <person name="Webb J.S."/>
            <person name="Jaromczyk J."/>
            <person name="Schardl C.L."/>
        </authorList>
    </citation>
    <scope>NUCLEOTIDE SEQUENCE [LARGE SCALE GENOMIC DNA]</scope>
    <source>
        <strain evidence="3">IPBSL-7</strain>
    </source>
</reference>
<keyword evidence="3" id="KW-1185">Reference proteome</keyword>
<protein>
    <recommendedName>
        <fullName evidence="1">DUF559 domain-containing protein</fullName>
    </recommendedName>
</protein>
<dbReference type="EMBL" id="MBQD01000022">
    <property type="protein sequence ID" value="OCL33366.1"/>
    <property type="molecule type" value="Genomic_DNA"/>
</dbReference>
<accession>A0A1C0AL56</accession>
<dbReference type="Gene3D" id="3.40.960.10">
    <property type="entry name" value="VSR Endonuclease"/>
    <property type="match status" value="1"/>
</dbReference>
<evidence type="ECO:0000313" key="3">
    <source>
        <dbReference type="Proteomes" id="UP000093501"/>
    </source>
</evidence>
<name>A0A1C0AL56_9ACTN</name>
<proteinExistence type="predicted"/>